<proteinExistence type="predicted"/>
<gene>
    <name evidence="3" type="ORF">FIC94_08770</name>
</gene>
<evidence type="ECO:0000313" key="4">
    <source>
        <dbReference type="Proteomes" id="UP000312784"/>
    </source>
</evidence>
<feature type="transmembrane region" description="Helical" evidence="1">
    <location>
        <begin position="269"/>
        <end position="289"/>
    </location>
</feature>
<feature type="transmembrane region" description="Helical" evidence="1">
    <location>
        <begin position="37"/>
        <end position="58"/>
    </location>
</feature>
<sequence length="454" mass="50550">MGHFHRFHRRAHRRAGSVTAALGGIDGSPRRPVTRRAILWLLFLGPFFYLTYGTANWLASLRVEVPNLAFGWESRVPFIAWSIVPYWSVNLFYAIALFVNESPEQVDRLAKRYLTAQIIAVICFVAFPLTATFVKPETSGLPGFMFDVLGGFDKPFNQAPSLHIALLIVIWDQMRRIMRGGTRIVWHIWCLLIGLSVLTTYQHHAVDIPAGALLGFFVLWLFPRTGPSPLAGFRLTDNAKAWRLGSYYLAGALLLLALGIHGLTLTGYAIFWFWPALALAIVAAGYFGAGPDVFQKRTDGTVSLASRWLLAPYRLFARLNILFWTRKLPPYIALTDTVFLGRFPSKSEARTFSTVIDLTAELVAPRGAEDWKSFCCMDLLPPSPEKVRLAADTVEAACHAGPVLICCALGFQRSATVAIDWLVQAGQATSAREAENLIRAKGWPLRLHAHEVPE</sequence>
<dbReference type="InterPro" id="IPR026841">
    <property type="entry name" value="Aur1/Ipt1"/>
</dbReference>
<reference evidence="3 4" key="1">
    <citation type="submission" date="2019-06" db="EMBL/GenBank/DDBJ databases">
        <title>Ochrobactrum cricket sp.nov., isolated from the insect Teleogryllus occipitalis living in deserted cropland.</title>
        <authorList>
            <person name="Hu M."/>
        </authorList>
    </citation>
    <scope>NUCLEOTIDE SEQUENCE [LARGE SCALE GENOMIC DNA]</scope>
    <source>
        <strain evidence="3 4">LCB8</strain>
    </source>
</reference>
<dbReference type="PANTHER" id="PTHR47216:SF4">
    <property type="entry name" value="OS01G0859400 PROTEIN"/>
    <property type="match status" value="1"/>
</dbReference>
<feature type="transmembrane region" description="Helical" evidence="1">
    <location>
        <begin position="78"/>
        <end position="100"/>
    </location>
</feature>
<keyword evidence="4" id="KW-1185">Reference proteome</keyword>
<keyword evidence="1" id="KW-0472">Membrane</keyword>
<dbReference type="SUPFAM" id="SSF52799">
    <property type="entry name" value="(Phosphotyrosine protein) phosphatases II"/>
    <property type="match status" value="1"/>
</dbReference>
<feature type="domain" description="Inositolphosphotransferase Aur1/Ipt1" evidence="2">
    <location>
        <begin position="89"/>
        <end position="220"/>
    </location>
</feature>
<feature type="transmembrane region" description="Helical" evidence="1">
    <location>
        <begin position="112"/>
        <end position="135"/>
    </location>
</feature>
<dbReference type="PANTHER" id="PTHR47216">
    <property type="match status" value="1"/>
</dbReference>
<keyword evidence="1" id="KW-0812">Transmembrane</keyword>
<dbReference type="InterPro" id="IPR029021">
    <property type="entry name" value="Prot-tyrosine_phosphatase-like"/>
</dbReference>
<accession>A0ABY2Y518</accession>
<dbReference type="Proteomes" id="UP000312784">
    <property type="component" value="Unassembled WGS sequence"/>
</dbReference>
<dbReference type="Gene3D" id="3.90.190.10">
    <property type="entry name" value="Protein tyrosine phosphatase superfamily"/>
    <property type="match status" value="1"/>
</dbReference>
<dbReference type="EMBL" id="VEWL01000004">
    <property type="protein sequence ID" value="TNV16543.1"/>
    <property type="molecule type" value="Genomic_DNA"/>
</dbReference>
<dbReference type="CDD" id="cd03386">
    <property type="entry name" value="PAP2_Aur1_like"/>
    <property type="match status" value="1"/>
</dbReference>
<feature type="transmembrane region" description="Helical" evidence="1">
    <location>
        <begin position="155"/>
        <end position="172"/>
    </location>
</feature>
<evidence type="ECO:0000259" key="2">
    <source>
        <dbReference type="Pfam" id="PF14378"/>
    </source>
</evidence>
<protein>
    <submittedName>
        <fullName evidence="3">Phosphatase PAP2/dual specificity phosphatase family protein</fullName>
    </submittedName>
</protein>
<evidence type="ECO:0000256" key="1">
    <source>
        <dbReference type="SAM" id="Phobius"/>
    </source>
</evidence>
<feature type="transmembrane region" description="Helical" evidence="1">
    <location>
        <begin position="208"/>
        <end position="223"/>
    </location>
</feature>
<name>A0ABY2Y518_9HYPH</name>
<feature type="transmembrane region" description="Helical" evidence="1">
    <location>
        <begin position="244"/>
        <end position="263"/>
    </location>
</feature>
<dbReference type="Pfam" id="PF14378">
    <property type="entry name" value="PAP2_3"/>
    <property type="match status" value="1"/>
</dbReference>
<evidence type="ECO:0000313" key="3">
    <source>
        <dbReference type="EMBL" id="TNV16543.1"/>
    </source>
</evidence>
<comment type="caution">
    <text evidence="3">The sequence shown here is derived from an EMBL/GenBank/DDBJ whole genome shotgun (WGS) entry which is preliminary data.</text>
</comment>
<keyword evidence="1" id="KW-1133">Transmembrane helix</keyword>
<organism evidence="3 4">
    <name type="scientific">Ochrobactrum teleogrylli</name>
    <dbReference type="NCBI Taxonomy" id="2479765"/>
    <lineage>
        <taxon>Bacteria</taxon>
        <taxon>Pseudomonadati</taxon>
        <taxon>Pseudomonadota</taxon>
        <taxon>Alphaproteobacteria</taxon>
        <taxon>Hyphomicrobiales</taxon>
        <taxon>Brucellaceae</taxon>
        <taxon>Brucella/Ochrobactrum group</taxon>
        <taxon>Ochrobactrum</taxon>
    </lineage>
</organism>
<feature type="transmembrane region" description="Helical" evidence="1">
    <location>
        <begin position="184"/>
        <end position="202"/>
    </location>
</feature>